<evidence type="ECO:0000313" key="3">
    <source>
        <dbReference type="Proteomes" id="UP000027466"/>
    </source>
</evidence>
<proteinExistence type="predicted"/>
<dbReference type="PANTHER" id="PTHR35567:SF1">
    <property type="entry name" value="CONSERVED FUNGAL PROTEIN (AFU_ORTHOLOGUE AFUA_1G14230)"/>
    <property type="match status" value="1"/>
</dbReference>
<evidence type="ECO:0000256" key="1">
    <source>
        <dbReference type="SAM" id="SignalP"/>
    </source>
</evidence>
<keyword evidence="1" id="KW-0732">Signal</keyword>
<dbReference type="InterPro" id="IPR021851">
    <property type="entry name" value="DUF3455"/>
</dbReference>
<feature type="chain" id="PRO_5007372243" description="DUF3455 domain-containing protein" evidence="1">
    <location>
        <begin position="34"/>
        <end position="177"/>
    </location>
</feature>
<dbReference type="STRING" id="60547.GCA_000751215_06087"/>
<dbReference type="InterPro" id="IPR006311">
    <property type="entry name" value="TAT_signal"/>
</dbReference>
<protein>
    <recommendedName>
        <fullName evidence="4">DUF3455 domain-containing protein</fullName>
    </recommendedName>
</protein>
<name>A0A069PNF1_9BURK</name>
<feature type="signal peptide" evidence="1">
    <location>
        <begin position="1"/>
        <end position="33"/>
    </location>
</feature>
<evidence type="ECO:0008006" key="4">
    <source>
        <dbReference type="Google" id="ProtNLM"/>
    </source>
</evidence>
<organism evidence="2 3">
    <name type="scientific">Caballeronia glathei</name>
    <dbReference type="NCBI Taxonomy" id="60547"/>
    <lineage>
        <taxon>Bacteria</taxon>
        <taxon>Pseudomonadati</taxon>
        <taxon>Pseudomonadota</taxon>
        <taxon>Betaproteobacteria</taxon>
        <taxon>Burkholderiales</taxon>
        <taxon>Burkholderiaceae</taxon>
        <taxon>Caballeronia</taxon>
    </lineage>
</organism>
<dbReference type="Pfam" id="PF11937">
    <property type="entry name" value="DUF3455"/>
    <property type="match status" value="1"/>
</dbReference>
<dbReference type="PANTHER" id="PTHR35567">
    <property type="entry name" value="MALATE DEHYDROGENASE (AFU_ORTHOLOGUE AFUA_2G13800)"/>
    <property type="match status" value="1"/>
</dbReference>
<reference evidence="2 3" key="1">
    <citation type="submission" date="2014-03" db="EMBL/GenBank/DDBJ databases">
        <title>Draft Genome Sequences of Four Burkholderia Strains.</title>
        <authorList>
            <person name="Liu X.Y."/>
            <person name="Li C.X."/>
            <person name="Xu J.H."/>
        </authorList>
    </citation>
    <scope>NUCLEOTIDE SEQUENCE [LARGE SCALE GENOMIC DNA]</scope>
    <source>
        <strain evidence="2 3">DSM 50014</strain>
    </source>
</reference>
<dbReference type="AlphaFoldDB" id="A0A069PNF1"/>
<dbReference type="RefSeq" id="WP_081868075.1">
    <property type="nucleotide sequence ID" value="NZ_CADFFX010000024.1"/>
</dbReference>
<accession>A0A069PNF1</accession>
<dbReference type="EMBL" id="JFHC01000021">
    <property type="protein sequence ID" value="KDR41992.1"/>
    <property type="molecule type" value="Genomic_DNA"/>
</dbReference>
<gene>
    <name evidence="2" type="ORF">BG61_13840</name>
</gene>
<keyword evidence="3" id="KW-1185">Reference proteome</keyword>
<evidence type="ECO:0000313" key="2">
    <source>
        <dbReference type="EMBL" id="KDR41992.1"/>
    </source>
</evidence>
<dbReference type="Proteomes" id="UP000027466">
    <property type="component" value="Unassembled WGS sequence"/>
</dbReference>
<dbReference type="PROSITE" id="PS51318">
    <property type="entry name" value="TAT"/>
    <property type="match status" value="1"/>
</dbReference>
<comment type="caution">
    <text evidence="2">The sequence shown here is derived from an EMBL/GenBank/DDBJ whole genome shotgun (WGS) entry which is preliminary data.</text>
</comment>
<sequence>MNTSPTSLRRLAAAGTAGSLGLALAALWAPAHAETAPLLPVPPQSQQVASMNASGVQVYSCEYGEGHRLGWVFKHPQATLYDGSGRASIRHGAGPSWEADDGSRIVGHVIAQAPAAAAESIAQLLLETKSVAGAGTLSEVRYVERLDTVGGMMPREACTAEHQTGSSPYVARYVFLK</sequence>